<dbReference type="GO" id="GO:0034237">
    <property type="term" value="F:protein kinase A regulatory subunit binding"/>
    <property type="evidence" value="ECO:0007669"/>
    <property type="project" value="TreeGrafter"/>
</dbReference>
<evidence type="ECO:0000256" key="7">
    <source>
        <dbReference type="RuleBase" id="RU367034"/>
    </source>
</evidence>
<evidence type="ECO:0000256" key="4">
    <source>
        <dbReference type="ARBA" id="ARBA00022553"/>
    </source>
</evidence>
<comment type="caution">
    <text evidence="10">The sequence shown here is derived from an EMBL/GenBank/DDBJ whole genome shotgun (WGS) entry which is preliminary data.</text>
</comment>
<comment type="subcellular location">
    <subcellularLocation>
        <location evidence="1 7">Cytoplasm</location>
        <location evidence="1 7">Cytoskeleton</location>
    </subcellularLocation>
</comment>
<feature type="compositionally biased region" description="Pro residues" evidence="9">
    <location>
        <begin position="365"/>
        <end position="382"/>
    </location>
</feature>
<evidence type="ECO:0000256" key="9">
    <source>
        <dbReference type="SAM" id="MobiDB-lite"/>
    </source>
</evidence>
<dbReference type="InterPro" id="IPR028288">
    <property type="entry name" value="SCAR/WAVE_fam"/>
</dbReference>
<keyword evidence="3 7" id="KW-0963">Cytoplasm</keyword>
<feature type="compositionally biased region" description="Polar residues" evidence="9">
    <location>
        <begin position="448"/>
        <end position="457"/>
    </location>
</feature>
<feature type="compositionally biased region" description="Polar residues" evidence="9">
    <location>
        <begin position="274"/>
        <end position="330"/>
    </location>
</feature>
<evidence type="ECO:0000256" key="5">
    <source>
        <dbReference type="ARBA" id="ARBA00023203"/>
    </source>
</evidence>
<keyword evidence="6 7" id="KW-0206">Cytoskeleton</keyword>
<dbReference type="PANTHER" id="PTHR12902:SF1">
    <property type="entry name" value="WISKOTT-ALDRICH SYNDROME PROTEIN FAMILY MEMBER"/>
    <property type="match status" value="1"/>
</dbReference>
<dbReference type="GO" id="GO:0071933">
    <property type="term" value="F:Arp2/3 complex binding"/>
    <property type="evidence" value="ECO:0007669"/>
    <property type="project" value="TreeGrafter"/>
</dbReference>
<dbReference type="AlphaFoldDB" id="A0A815BDD0"/>
<feature type="compositionally biased region" description="Polar residues" evidence="9">
    <location>
        <begin position="191"/>
        <end position="210"/>
    </location>
</feature>
<keyword evidence="8" id="KW-0175">Coiled coil</keyword>
<feature type="region of interest" description="Disordered" evidence="9">
    <location>
        <begin position="538"/>
        <end position="564"/>
    </location>
</feature>
<feature type="region of interest" description="Disordered" evidence="9">
    <location>
        <begin position="243"/>
        <end position="482"/>
    </location>
</feature>
<dbReference type="Gene3D" id="1.20.5.340">
    <property type="match status" value="1"/>
</dbReference>
<evidence type="ECO:0000256" key="3">
    <source>
        <dbReference type="ARBA" id="ARBA00022490"/>
    </source>
</evidence>
<dbReference type="GO" id="GO:2000601">
    <property type="term" value="P:positive regulation of Arp2/3 complex-mediated actin nucleation"/>
    <property type="evidence" value="ECO:0007669"/>
    <property type="project" value="TreeGrafter"/>
</dbReference>
<dbReference type="EMBL" id="CAJNOJ010000191">
    <property type="protein sequence ID" value="CAF1268655.1"/>
    <property type="molecule type" value="Genomic_DNA"/>
</dbReference>
<evidence type="ECO:0000313" key="10">
    <source>
        <dbReference type="EMBL" id="CAF1268655.1"/>
    </source>
</evidence>
<dbReference type="GO" id="GO:0003779">
    <property type="term" value="F:actin binding"/>
    <property type="evidence" value="ECO:0007669"/>
    <property type="project" value="UniProtKB-UniRule"/>
</dbReference>
<feature type="compositionally biased region" description="Pro residues" evidence="9">
    <location>
        <begin position="331"/>
        <end position="340"/>
    </location>
</feature>
<dbReference type="GO" id="GO:0031209">
    <property type="term" value="C:SCAR complex"/>
    <property type="evidence" value="ECO:0007669"/>
    <property type="project" value="TreeGrafter"/>
</dbReference>
<feature type="compositionally biased region" description="Pro residues" evidence="9">
    <location>
        <begin position="412"/>
        <end position="437"/>
    </location>
</feature>
<dbReference type="PANTHER" id="PTHR12902">
    <property type="entry name" value="WASP-1"/>
    <property type="match status" value="1"/>
</dbReference>
<organism evidence="10 11">
    <name type="scientific">Adineta ricciae</name>
    <name type="common">Rotifer</name>
    <dbReference type="NCBI Taxonomy" id="249248"/>
    <lineage>
        <taxon>Eukaryota</taxon>
        <taxon>Metazoa</taxon>
        <taxon>Spiralia</taxon>
        <taxon>Gnathifera</taxon>
        <taxon>Rotifera</taxon>
        <taxon>Eurotatoria</taxon>
        <taxon>Bdelloidea</taxon>
        <taxon>Adinetida</taxon>
        <taxon>Adinetidae</taxon>
        <taxon>Adineta</taxon>
    </lineage>
</organism>
<dbReference type="PRINTS" id="PR01217">
    <property type="entry name" value="PRICHEXTENSN"/>
</dbReference>
<dbReference type="GO" id="GO:0005856">
    <property type="term" value="C:cytoskeleton"/>
    <property type="evidence" value="ECO:0007669"/>
    <property type="project" value="UniProtKB-SubCell"/>
</dbReference>
<dbReference type="GO" id="GO:0030036">
    <property type="term" value="P:actin cytoskeleton organization"/>
    <property type="evidence" value="ECO:0007669"/>
    <property type="project" value="UniProtKB-UniRule"/>
</dbReference>
<protein>
    <recommendedName>
        <fullName evidence="7">Wiskott-Aldrich syndrome protein family member</fullName>
        <shortName evidence="7">WASP family protein member</shortName>
    </recommendedName>
</protein>
<feature type="compositionally biased region" description="Low complexity" evidence="9">
    <location>
        <begin position="458"/>
        <end position="468"/>
    </location>
</feature>
<dbReference type="Proteomes" id="UP000663852">
    <property type="component" value="Unassembled WGS sequence"/>
</dbReference>
<comment type="function">
    <text evidence="7">Downstream effector molecule involved in the transmission of signals from tyrosine kinase receptors and small GTPases to the actin cytoskeleton. Promotes formation of actin filaments. Part of the WAVE complex that regulates lamellipodia formation. The WAVE complex regulates actin filament reorganization via its interaction with the Arp2/3 complex.</text>
</comment>
<evidence type="ECO:0000256" key="1">
    <source>
        <dbReference type="ARBA" id="ARBA00004245"/>
    </source>
</evidence>
<keyword evidence="4" id="KW-0597">Phosphoprotein</keyword>
<accession>A0A815BDD0</accession>
<dbReference type="FunFam" id="1.20.5.340:FF:000012">
    <property type="entry name" value="Wiskott-Aldrich syndrome protein family member 1"/>
    <property type="match status" value="1"/>
</dbReference>
<feature type="compositionally biased region" description="Basic residues" evidence="9">
    <location>
        <begin position="172"/>
        <end position="187"/>
    </location>
</feature>
<comment type="subunit">
    <text evidence="7">Binds actin and the Arp2/3 complex.</text>
</comment>
<evidence type="ECO:0000256" key="2">
    <source>
        <dbReference type="ARBA" id="ARBA00006993"/>
    </source>
</evidence>
<evidence type="ECO:0000256" key="8">
    <source>
        <dbReference type="SAM" id="Coils"/>
    </source>
</evidence>
<reference evidence="10" key="1">
    <citation type="submission" date="2021-02" db="EMBL/GenBank/DDBJ databases">
        <authorList>
            <person name="Nowell W R."/>
        </authorList>
    </citation>
    <scope>NUCLEOTIDE SEQUENCE</scope>
</reference>
<evidence type="ECO:0000256" key="6">
    <source>
        <dbReference type="ARBA" id="ARBA00023212"/>
    </source>
</evidence>
<dbReference type="Gene3D" id="6.10.280.150">
    <property type="match status" value="1"/>
</dbReference>
<gene>
    <name evidence="10" type="ORF">EDS130_LOCUS28909</name>
</gene>
<comment type="similarity">
    <text evidence="2 7">Belongs to the SCAR/WAVE family.</text>
</comment>
<keyword evidence="5 7" id="KW-0009">Actin-binding</keyword>
<proteinExistence type="inferred from homology"/>
<feature type="region of interest" description="Disordered" evidence="9">
    <location>
        <begin position="170"/>
        <end position="225"/>
    </location>
</feature>
<evidence type="ECO:0000313" key="11">
    <source>
        <dbReference type="Proteomes" id="UP000663852"/>
    </source>
</evidence>
<sequence>MPFNKRTVEPIYLSQVQIPKDIQNELECVANHTCANVIRQLSSLSAHAQDLFEELINDAGHIFQRAEALHGRIERLKQQVTQLDSNVEEVTIQDVNNRKPFVSVTRIDQQVVNRATMPQSLRSLYEQAEPAPALHLLNPYRDDGRDSTKFYTDPSFFFNLWMQSMIQLPQNNHHHRSGKHERNRSPKGHQQESIYATNPTSSSQARLIRQTSEEQQYRSPQELVRHRTEFDQNGRGTIRSHIHQQQIYSPPNPPRQLMQYPNNNHLNYHPDSAQYGSPTLSNSSSIREQPSMTMNFNTSTPESTSHMPNGYNTEPSPRLNAHSSTMNWQNPMPPPPPPPLLSQFEPSNHISHHSMMRQAITRPSTSPPPPPPPPPIPPPAPPLSNMGMVTLATISEIDSLPPPPADFIEQSPSPPPTLPPPPAPPLPSSIPPAPPLPNSAIQSLVMRPSTTDTSVKLNNGSNNHQNHSSLHRDDVSMTSETSIQDQRPYIMRDLHSDLLDEIKKGIQLNNRKKEEEKKAAVTTKTTSLNVMAIMEQAAKYRRDKIRPQSESENDDESSRWDDSE</sequence>
<name>A0A815BDD0_ADIRI</name>
<feature type="coiled-coil region" evidence="8">
    <location>
        <begin position="66"/>
        <end position="93"/>
    </location>
</feature>
<dbReference type="OrthoDB" id="1060785at2759"/>